<reference evidence="1" key="1">
    <citation type="submission" date="2014-09" db="EMBL/GenBank/DDBJ databases">
        <authorList>
            <person name="Magalhaes I.L.F."/>
            <person name="Oliveira U."/>
            <person name="Santos F.R."/>
            <person name="Vidigal T.H.D.A."/>
            <person name="Brescovit A.D."/>
            <person name="Santos A.J."/>
        </authorList>
    </citation>
    <scope>NUCLEOTIDE SEQUENCE</scope>
    <source>
        <tissue evidence="1">Shoot tissue taken approximately 20 cm above the soil surface</tissue>
    </source>
</reference>
<protein>
    <submittedName>
        <fullName evidence="1">Uncharacterized protein</fullName>
    </submittedName>
</protein>
<accession>A0A0A9HSE6</accession>
<sequence>MLTYHCDNHPSYCTETISCCRFQQPSSSLITACSPHIP</sequence>
<dbReference type="AlphaFoldDB" id="A0A0A9HSE6"/>
<organism evidence="1">
    <name type="scientific">Arundo donax</name>
    <name type="common">Giant reed</name>
    <name type="synonym">Donax arundinaceus</name>
    <dbReference type="NCBI Taxonomy" id="35708"/>
    <lineage>
        <taxon>Eukaryota</taxon>
        <taxon>Viridiplantae</taxon>
        <taxon>Streptophyta</taxon>
        <taxon>Embryophyta</taxon>
        <taxon>Tracheophyta</taxon>
        <taxon>Spermatophyta</taxon>
        <taxon>Magnoliopsida</taxon>
        <taxon>Liliopsida</taxon>
        <taxon>Poales</taxon>
        <taxon>Poaceae</taxon>
        <taxon>PACMAD clade</taxon>
        <taxon>Arundinoideae</taxon>
        <taxon>Arundineae</taxon>
        <taxon>Arundo</taxon>
    </lineage>
</organism>
<proteinExistence type="predicted"/>
<evidence type="ECO:0000313" key="1">
    <source>
        <dbReference type="EMBL" id="JAE37821.1"/>
    </source>
</evidence>
<dbReference type="EMBL" id="GBRH01160075">
    <property type="protein sequence ID" value="JAE37821.1"/>
    <property type="molecule type" value="Transcribed_RNA"/>
</dbReference>
<name>A0A0A9HSE6_ARUDO</name>
<reference evidence="1" key="2">
    <citation type="journal article" date="2015" name="Data Brief">
        <title>Shoot transcriptome of the giant reed, Arundo donax.</title>
        <authorList>
            <person name="Barrero R.A."/>
            <person name="Guerrero F.D."/>
            <person name="Moolhuijzen P."/>
            <person name="Goolsby J.A."/>
            <person name="Tidwell J."/>
            <person name="Bellgard S.E."/>
            <person name="Bellgard M.I."/>
        </authorList>
    </citation>
    <scope>NUCLEOTIDE SEQUENCE</scope>
    <source>
        <tissue evidence="1">Shoot tissue taken approximately 20 cm above the soil surface</tissue>
    </source>
</reference>